<accession>A0A2M3ZPM1</accession>
<dbReference type="EMBL" id="GGFM01009718">
    <property type="protein sequence ID" value="MBW30469.1"/>
    <property type="molecule type" value="Transcribed_RNA"/>
</dbReference>
<protein>
    <submittedName>
        <fullName evidence="1">Putative secreted peptide</fullName>
    </submittedName>
</protein>
<evidence type="ECO:0000313" key="1">
    <source>
        <dbReference type="EMBL" id="MBW30469.1"/>
    </source>
</evidence>
<organism evidence="1">
    <name type="scientific">Anopheles braziliensis</name>
    <dbReference type="NCBI Taxonomy" id="58242"/>
    <lineage>
        <taxon>Eukaryota</taxon>
        <taxon>Metazoa</taxon>
        <taxon>Ecdysozoa</taxon>
        <taxon>Arthropoda</taxon>
        <taxon>Hexapoda</taxon>
        <taxon>Insecta</taxon>
        <taxon>Pterygota</taxon>
        <taxon>Neoptera</taxon>
        <taxon>Endopterygota</taxon>
        <taxon>Diptera</taxon>
        <taxon>Nematocera</taxon>
        <taxon>Culicoidea</taxon>
        <taxon>Culicidae</taxon>
        <taxon>Anophelinae</taxon>
        <taxon>Anopheles</taxon>
    </lineage>
</organism>
<reference evidence="1" key="1">
    <citation type="submission" date="2018-01" db="EMBL/GenBank/DDBJ databases">
        <title>An insight into the sialome of Amazonian anophelines.</title>
        <authorList>
            <person name="Ribeiro J.M."/>
            <person name="Scarpassa V."/>
            <person name="Calvo E."/>
        </authorList>
    </citation>
    <scope>NUCLEOTIDE SEQUENCE</scope>
    <source>
        <tissue evidence="1">Salivary glands</tissue>
    </source>
</reference>
<proteinExistence type="predicted"/>
<name>A0A2M3ZPM1_9DIPT</name>
<dbReference type="AlphaFoldDB" id="A0A2M3ZPM1"/>
<sequence>MCCCLFVARGLDHTALIIITVAMPPHAHTQTQTQLPCPGGPSSSLIEALPGILFVFLIEHDTDHDEHDDDQHHQQDEEEDLHIRHTLLRVVPVFARCFECGRRWYDLAAIFGEQRGSFQLVELDRNDVMVIRQIAGRGGRTEVVPGGQFHTLHPQALLPAALVLEIGRHGQHVVLVPDAELRIELDVAELCLTTGQLCVGSVSVVIVRKATIVHHGTDVRVLMIVWPIVVAVRVEDDG</sequence>